<organism evidence="1 2">
    <name type="scientific">Ixodes persulcatus</name>
    <name type="common">Taiga tick</name>
    <dbReference type="NCBI Taxonomy" id="34615"/>
    <lineage>
        <taxon>Eukaryota</taxon>
        <taxon>Metazoa</taxon>
        <taxon>Ecdysozoa</taxon>
        <taxon>Arthropoda</taxon>
        <taxon>Chelicerata</taxon>
        <taxon>Arachnida</taxon>
        <taxon>Acari</taxon>
        <taxon>Parasitiformes</taxon>
        <taxon>Ixodida</taxon>
        <taxon>Ixodoidea</taxon>
        <taxon>Ixodidae</taxon>
        <taxon>Ixodinae</taxon>
        <taxon>Ixodes</taxon>
    </lineage>
</organism>
<name>A0AC60QG85_IXOPE</name>
<keyword evidence="2" id="KW-1185">Reference proteome</keyword>
<dbReference type="EMBL" id="JABSTQ010009074">
    <property type="protein sequence ID" value="KAG0433222.1"/>
    <property type="molecule type" value="Genomic_DNA"/>
</dbReference>
<dbReference type="Proteomes" id="UP000805193">
    <property type="component" value="Unassembled WGS sequence"/>
</dbReference>
<protein>
    <submittedName>
        <fullName evidence="1">Uncharacterized protein</fullName>
    </submittedName>
</protein>
<evidence type="ECO:0000313" key="2">
    <source>
        <dbReference type="Proteomes" id="UP000805193"/>
    </source>
</evidence>
<gene>
    <name evidence="1" type="ORF">HPB47_020131</name>
</gene>
<comment type="caution">
    <text evidence="1">The sequence shown here is derived from an EMBL/GenBank/DDBJ whole genome shotgun (WGS) entry which is preliminary data.</text>
</comment>
<reference evidence="1 2" key="1">
    <citation type="journal article" date="2020" name="Cell">
        <title>Large-Scale Comparative Analyses of Tick Genomes Elucidate Their Genetic Diversity and Vector Capacities.</title>
        <authorList>
            <consortium name="Tick Genome and Microbiome Consortium (TIGMIC)"/>
            <person name="Jia N."/>
            <person name="Wang J."/>
            <person name="Shi W."/>
            <person name="Du L."/>
            <person name="Sun Y."/>
            <person name="Zhan W."/>
            <person name="Jiang J.F."/>
            <person name="Wang Q."/>
            <person name="Zhang B."/>
            <person name="Ji P."/>
            <person name="Bell-Sakyi L."/>
            <person name="Cui X.M."/>
            <person name="Yuan T.T."/>
            <person name="Jiang B.G."/>
            <person name="Yang W.F."/>
            <person name="Lam T.T."/>
            <person name="Chang Q.C."/>
            <person name="Ding S.J."/>
            <person name="Wang X.J."/>
            <person name="Zhu J.G."/>
            <person name="Ruan X.D."/>
            <person name="Zhao L."/>
            <person name="Wei J.T."/>
            <person name="Ye R.Z."/>
            <person name="Que T.C."/>
            <person name="Du C.H."/>
            <person name="Zhou Y.H."/>
            <person name="Cheng J.X."/>
            <person name="Dai P.F."/>
            <person name="Guo W.B."/>
            <person name="Han X.H."/>
            <person name="Huang E.J."/>
            <person name="Li L.F."/>
            <person name="Wei W."/>
            <person name="Gao Y.C."/>
            <person name="Liu J.Z."/>
            <person name="Shao H.Z."/>
            <person name="Wang X."/>
            <person name="Wang C.C."/>
            <person name="Yang T.C."/>
            <person name="Huo Q.B."/>
            <person name="Li W."/>
            <person name="Chen H.Y."/>
            <person name="Chen S.E."/>
            <person name="Zhou L.G."/>
            <person name="Ni X.B."/>
            <person name="Tian J.H."/>
            <person name="Sheng Y."/>
            <person name="Liu T."/>
            <person name="Pan Y.S."/>
            <person name="Xia L.Y."/>
            <person name="Li J."/>
            <person name="Zhao F."/>
            <person name="Cao W.C."/>
        </authorList>
    </citation>
    <scope>NUCLEOTIDE SEQUENCE [LARGE SCALE GENOMIC DNA]</scope>
    <source>
        <strain evidence="1">Iper-2018</strain>
    </source>
</reference>
<sequence>MGLTNTMIQRSADITERGVSVRLEFVFSEVGWTKPDPGTTAERKSTPVATNRHSSGTDQHLDMDEEGRRQSERNRIRQTAVVGPPRLPATVATGTGSTSLRGSDDATTSQGGVTDQGSERSDTDTVGQRILLAGPASVPPPIQTGLYGPTGDLSGFQTIVKEAVQAAAREAVAGMADLLRPATQHTHHPRPPAESGKLVPVFNPVTNSVQTVEHWILKVDELSAIYSWTEIQIACFALTKLVGIAKTWYDGLVRVQRSWREWKLELKKAFPPVVNLQRRHQEMEATRKLPNETAEQYFHEKLNLARLCQFPEDQIVDYVITGISDKALVRSLSVVKFCTPEDLLECLKCLDDPLTAVGKASHRFDAATSSRAGNNSSPSDRNAQTPEPKTVIQL</sequence>
<accession>A0AC60QG85</accession>
<evidence type="ECO:0000313" key="1">
    <source>
        <dbReference type="EMBL" id="KAG0433222.1"/>
    </source>
</evidence>
<proteinExistence type="predicted"/>